<dbReference type="Pfam" id="PF01149">
    <property type="entry name" value="Fapy_DNA_glyco"/>
    <property type="match status" value="1"/>
</dbReference>
<comment type="similarity">
    <text evidence="2">Belongs to the FPG family.</text>
</comment>
<dbReference type="GO" id="GO:0008534">
    <property type="term" value="F:oxidized purine nucleobase lesion DNA N-glycosylase activity"/>
    <property type="evidence" value="ECO:0007669"/>
    <property type="project" value="UniProtKB-EC"/>
</dbReference>
<evidence type="ECO:0000256" key="6">
    <source>
        <dbReference type="ARBA" id="ARBA00023204"/>
    </source>
</evidence>
<keyword evidence="9" id="KW-0326">Glycosidase</keyword>
<dbReference type="GO" id="GO:0006284">
    <property type="term" value="P:base-excision repair"/>
    <property type="evidence" value="ECO:0007669"/>
    <property type="project" value="InterPro"/>
</dbReference>
<dbReference type="SUPFAM" id="SSF46946">
    <property type="entry name" value="S13-like H2TH domain"/>
    <property type="match status" value="1"/>
</dbReference>
<dbReference type="Gene3D" id="3.20.190.10">
    <property type="entry name" value="MutM-like, N-terminal"/>
    <property type="match status" value="1"/>
</dbReference>
<dbReference type="GO" id="GO:0003906">
    <property type="term" value="F:DNA-(apurinic or apyrimidinic site) endonuclease activity"/>
    <property type="evidence" value="ECO:0007669"/>
    <property type="project" value="InterPro"/>
</dbReference>
<dbReference type="EMBL" id="CABVLZ010000003">
    <property type="protein sequence ID" value="VVU95015.1"/>
    <property type="molecule type" value="Genomic_DNA"/>
</dbReference>
<evidence type="ECO:0000256" key="8">
    <source>
        <dbReference type="ARBA" id="ARBA00023268"/>
    </source>
</evidence>
<dbReference type="PANTHER" id="PTHR22993:SF9">
    <property type="entry name" value="FORMAMIDOPYRIMIDINE-DNA GLYCOSYLASE"/>
    <property type="match status" value="1"/>
</dbReference>
<organism evidence="11">
    <name type="scientific">seawater metagenome</name>
    <dbReference type="NCBI Taxonomy" id="1561972"/>
    <lineage>
        <taxon>unclassified sequences</taxon>
        <taxon>metagenomes</taxon>
        <taxon>ecological metagenomes</taxon>
    </lineage>
</organism>
<dbReference type="GO" id="GO:0016829">
    <property type="term" value="F:lyase activity"/>
    <property type="evidence" value="ECO:0007669"/>
    <property type="project" value="UniProtKB-KW"/>
</dbReference>
<dbReference type="GO" id="GO:0008270">
    <property type="term" value="F:zinc ion binding"/>
    <property type="evidence" value="ECO:0007669"/>
    <property type="project" value="InterPro"/>
</dbReference>
<gene>
    <name evidence="11" type="ORF">CPAV1605_740</name>
</gene>
<dbReference type="InterPro" id="IPR010979">
    <property type="entry name" value="Ribosomal_uS13-like_H2TH"/>
</dbReference>
<dbReference type="InterPro" id="IPR035937">
    <property type="entry name" value="FPG_N"/>
</dbReference>
<evidence type="ECO:0000256" key="1">
    <source>
        <dbReference type="ARBA" id="ARBA00001668"/>
    </source>
</evidence>
<comment type="catalytic activity">
    <reaction evidence="1">
        <text>Hydrolysis of DNA containing ring-opened 7-methylguanine residues, releasing 2,6-diamino-4-hydroxy-5-(N-methyl)formamidopyrimidine.</text>
        <dbReference type="EC" id="3.2.2.23"/>
    </reaction>
</comment>
<dbReference type="GO" id="GO:0003684">
    <property type="term" value="F:damaged DNA binding"/>
    <property type="evidence" value="ECO:0007669"/>
    <property type="project" value="InterPro"/>
</dbReference>
<keyword evidence="3" id="KW-0227">DNA damage</keyword>
<name>A0A5E8CLL1_9ZZZZ</name>
<evidence type="ECO:0000313" key="11">
    <source>
        <dbReference type="EMBL" id="VVU95015.1"/>
    </source>
</evidence>
<evidence type="ECO:0000256" key="4">
    <source>
        <dbReference type="ARBA" id="ARBA00022801"/>
    </source>
</evidence>
<evidence type="ECO:0000256" key="2">
    <source>
        <dbReference type="ARBA" id="ARBA00009409"/>
    </source>
</evidence>
<sequence length="269" mass="31382">MPEGPEIKKATDFLNKAFKNSNTIKSFEFLDGRYLKKKLPDNWEKISFPLKIKEVKCKGKFIYIETQDAEISLWNTFGLSGSWKKIKTKYCKFKVTLENGDILYYNDKLGYGTLKVCPEHKELEKKLNSLGLDIMIKENTSQDFVNLIRKKCTKTNKEIGIVLMNQKIACGCGNYIRADTLYFSKIDPFRKVNDVKDQELVTIWNALQKTAFFNYNVNLGIKLDILKADDLDHLMQARIYNSNYDDQRNRIEKKKLGDRTVHYCPEVQI</sequence>
<keyword evidence="8" id="KW-0511">Multifunctional enzyme</keyword>
<reference evidence="11" key="1">
    <citation type="submission" date="2019-09" db="EMBL/GenBank/DDBJ databases">
        <authorList>
            <person name="Needham M D."/>
        </authorList>
    </citation>
    <scope>NUCLEOTIDE SEQUENCE</scope>
</reference>
<dbReference type="SMART" id="SM01232">
    <property type="entry name" value="H2TH"/>
    <property type="match status" value="1"/>
</dbReference>
<dbReference type="GO" id="GO:0005634">
    <property type="term" value="C:nucleus"/>
    <property type="evidence" value="ECO:0007669"/>
    <property type="project" value="TreeGrafter"/>
</dbReference>
<protein>
    <submittedName>
        <fullName evidence="11">Formamidopyrimidine-DNA glycosylase H2TH domain</fullName>
    </submittedName>
</protein>
<dbReference type="InterPro" id="IPR012319">
    <property type="entry name" value="FPG_cat"/>
</dbReference>
<dbReference type="Gene3D" id="1.10.8.50">
    <property type="match status" value="1"/>
</dbReference>
<evidence type="ECO:0000259" key="10">
    <source>
        <dbReference type="PROSITE" id="PS51068"/>
    </source>
</evidence>
<evidence type="ECO:0000256" key="9">
    <source>
        <dbReference type="ARBA" id="ARBA00023295"/>
    </source>
</evidence>
<dbReference type="PROSITE" id="PS51068">
    <property type="entry name" value="FPG_CAT"/>
    <property type="match status" value="1"/>
</dbReference>
<keyword evidence="7" id="KW-0456">Lyase</keyword>
<dbReference type="InterPro" id="IPR015886">
    <property type="entry name" value="H2TH_FPG"/>
</dbReference>
<evidence type="ECO:0000256" key="5">
    <source>
        <dbReference type="ARBA" id="ARBA00023125"/>
    </source>
</evidence>
<feature type="domain" description="Formamidopyrimidine-DNA glycosylase catalytic" evidence="10">
    <location>
        <begin position="2"/>
        <end position="112"/>
    </location>
</feature>
<keyword evidence="6" id="KW-0234">DNA repair</keyword>
<dbReference type="AlphaFoldDB" id="A0A5E8CLL1"/>
<dbReference type="SUPFAM" id="SSF81624">
    <property type="entry name" value="N-terminal domain of MutM-like DNA repair proteins"/>
    <property type="match status" value="1"/>
</dbReference>
<dbReference type="PANTHER" id="PTHR22993">
    <property type="entry name" value="FORMAMIDOPYRIMIDINE-DNA GLYCOSYLASE"/>
    <property type="match status" value="1"/>
</dbReference>
<keyword evidence="5" id="KW-0238">DNA-binding</keyword>
<keyword evidence="4" id="KW-0378">Hydrolase</keyword>
<accession>A0A5E8CLL1</accession>
<dbReference type="Pfam" id="PF06831">
    <property type="entry name" value="H2TH"/>
    <property type="match status" value="1"/>
</dbReference>
<evidence type="ECO:0000256" key="7">
    <source>
        <dbReference type="ARBA" id="ARBA00023239"/>
    </source>
</evidence>
<proteinExistence type="inferred from homology"/>
<evidence type="ECO:0000256" key="3">
    <source>
        <dbReference type="ARBA" id="ARBA00022763"/>
    </source>
</evidence>